<comment type="catalytic activity">
    <reaction evidence="7">
        <text>L-tyrosyl-[protein] + ATP = O-(5'-adenylyl)-L-tyrosyl-[protein] + diphosphate</text>
        <dbReference type="Rhea" id="RHEA:54288"/>
        <dbReference type="Rhea" id="RHEA-COMP:10136"/>
        <dbReference type="Rhea" id="RHEA-COMP:13846"/>
        <dbReference type="ChEBI" id="CHEBI:30616"/>
        <dbReference type="ChEBI" id="CHEBI:33019"/>
        <dbReference type="ChEBI" id="CHEBI:46858"/>
        <dbReference type="ChEBI" id="CHEBI:83624"/>
        <dbReference type="EC" id="2.7.7.108"/>
    </reaction>
</comment>
<keyword evidence="4" id="KW-0067">ATP-binding</keyword>
<evidence type="ECO:0000313" key="10">
    <source>
        <dbReference type="Proteomes" id="UP000444980"/>
    </source>
</evidence>
<gene>
    <name evidence="9" type="ORF">nbrc107697_00650</name>
</gene>
<keyword evidence="2" id="KW-0548">Nucleotidyltransferase</keyword>
<reference evidence="10" key="1">
    <citation type="submission" date="2019-06" db="EMBL/GenBank/DDBJ databases">
        <title>Gordonia isolated from sludge of a wastewater treatment plant.</title>
        <authorList>
            <person name="Tamura T."/>
            <person name="Aoyama K."/>
            <person name="Kang Y."/>
            <person name="Saito S."/>
            <person name="Akiyama N."/>
            <person name="Yazawa K."/>
            <person name="Gonoi T."/>
            <person name="Mikami Y."/>
        </authorList>
    </citation>
    <scope>NUCLEOTIDE SEQUENCE [LARGE SCALE GENOMIC DNA]</scope>
    <source>
        <strain evidence="10">NBRC 107697</strain>
    </source>
</reference>
<keyword evidence="1" id="KW-0808">Transferase</keyword>
<proteinExistence type="predicted"/>
<evidence type="ECO:0000259" key="8">
    <source>
        <dbReference type="PROSITE" id="PS51459"/>
    </source>
</evidence>
<dbReference type="AlphaFoldDB" id="A0A7M4BQ65"/>
<evidence type="ECO:0000256" key="6">
    <source>
        <dbReference type="ARBA" id="ARBA00047939"/>
    </source>
</evidence>
<comment type="catalytic activity">
    <reaction evidence="6">
        <text>L-threonyl-[protein] + ATP = 3-O-(5'-adenylyl)-L-threonyl-[protein] + diphosphate</text>
        <dbReference type="Rhea" id="RHEA:54292"/>
        <dbReference type="Rhea" id="RHEA-COMP:11060"/>
        <dbReference type="Rhea" id="RHEA-COMP:13847"/>
        <dbReference type="ChEBI" id="CHEBI:30013"/>
        <dbReference type="ChEBI" id="CHEBI:30616"/>
        <dbReference type="ChEBI" id="CHEBI:33019"/>
        <dbReference type="ChEBI" id="CHEBI:138113"/>
        <dbReference type="EC" id="2.7.7.108"/>
    </reaction>
</comment>
<comment type="caution">
    <text evidence="9">The sequence shown here is derived from an EMBL/GenBank/DDBJ whole genome shotgun (WGS) entry which is preliminary data.</text>
</comment>
<dbReference type="GO" id="GO:0070733">
    <property type="term" value="F:AMPylase activity"/>
    <property type="evidence" value="ECO:0007669"/>
    <property type="project" value="UniProtKB-EC"/>
</dbReference>
<evidence type="ECO:0000313" key="9">
    <source>
        <dbReference type="EMBL" id="GED96026.1"/>
    </source>
</evidence>
<evidence type="ECO:0000256" key="1">
    <source>
        <dbReference type="ARBA" id="ARBA00022679"/>
    </source>
</evidence>
<dbReference type="Proteomes" id="UP000444980">
    <property type="component" value="Unassembled WGS sequence"/>
</dbReference>
<organism evidence="9 10">
    <name type="scientific">Gordonia crocea</name>
    <dbReference type="NCBI Taxonomy" id="589162"/>
    <lineage>
        <taxon>Bacteria</taxon>
        <taxon>Bacillati</taxon>
        <taxon>Actinomycetota</taxon>
        <taxon>Actinomycetes</taxon>
        <taxon>Mycobacteriales</taxon>
        <taxon>Gordoniaceae</taxon>
        <taxon>Gordonia</taxon>
    </lineage>
</organism>
<accession>A0A7M4BQ65</accession>
<dbReference type="InterPro" id="IPR036597">
    <property type="entry name" value="Fido-like_dom_sf"/>
</dbReference>
<name>A0A7M4BQ65_9ACTN</name>
<evidence type="ECO:0000256" key="2">
    <source>
        <dbReference type="ARBA" id="ARBA00022695"/>
    </source>
</evidence>
<evidence type="ECO:0000256" key="4">
    <source>
        <dbReference type="ARBA" id="ARBA00022840"/>
    </source>
</evidence>
<sequence length="109" mass="12365">MIGLAMNHATETIAELDRLRAVPEDNLPRRVAYLYDYVNFAHPFREGNGRSTREFFDLLLSESGRGLAWELTESAELHAACHEARADQSLLGLEALFEKILDDEPAYEL</sequence>
<evidence type="ECO:0000256" key="5">
    <source>
        <dbReference type="ARBA" id="ARBA00034531"/>
    </source>
</evidence>
<evidence type="ECO:0000256" key="7">
    <source>
        <dbReference type="ARBA" id="ARBA00048696"/>
    </source>
</evidence>
<dbReference type="PANTHER" id="PTHR39560">
    <property type="entry name" value="PROTEIN ADENYLYLTRANSFERASE FIC-RELATED"/>
    <property type="match status" value="1"/>
</dbReference>
<protein>
    <recommendedName>
        <fullName evidence="5">protein adenylyltransferase</fullName>
        <ecNumber evidence="5">2.7.7.108</ecNumber>
    </recommendedName>
</protein>
<feature type="domain" description="Fido" evidence="8">
    <location>
        <begin position="1"/>
        <end position="102"/>
    </location>
</feature>
<dbReference type="InterPro" id="IPR003812">
    <property type="entry name" value="Fido"/>
</dbReference>
<dbReference type="GO" id="GO:0005524">
    <property type="term" value="F:ATP binding"/>
    <property type="evidence" value="ECO:0007669"/>
    <property type="project" value="UniProtKB-KW"/>
</dbReference>
<dbReference type="EMBL" id="BJOU01000001">
    <property type="protein sequence ID" value="GED96026.1"/>
    <property type="molecule type" value="Genomic_DNA"/>
</dbReference>
<keyword evidence="3" id="KW-0547">Nucleotide-binding</keyword>
<dbReference type="SUPFAM" id="SSF140931">
    <property type="entry name" value="Fic-like"/>
    <property type="match status" value="1"/>
</dbReference>
<evidence type="ECO:0000256" key="3">
    <source>
        <dbReference type="ARBA" id="ARBA00022741"/>
    </source>
</evidence>
<dbReference type="Pfam" id="PF02661">
    <property type="entry name" value="Fic"/>
    <property type="match status" value="1"/>
</dbReference>
<dbReference type="PROSITE" id="PS51459">
    <property type="entry name" value="FIDO"/>
    <property type="match status" value="1"/>
</dbReference>
<keyword evidence="10" id="KW-1185">Reference proteome</keyword>
<dbReference type="Gene3D" id="1.10.3290.10">
    <property type="entry name" value="Fido-like domain"/>
    <property type="match status" value="1"/>
</dbReference>
<dbReference type="GO" id="GO:0051302">
    <property type="term" value="P:regulation of cell division"/>
    <property type="evidence" value="ECO:0007669"/>
    <property type="project" value="TreeGrafter"/>
</dbReference>
<dbReference type="EC" id="2.7.7.108" evidence="5"/>
<dbReference type="PANTHER" id="PTHR39560:SF1">
    <property type="entry name" value="PROTEIN ADENYLYLTRANSFERASE FIC-RELATED"/>
    <property type="match status" value="1"/>
</dbReference>